<feature type="region of interest" description="Disordered" evidence="1">
    <location>
        <begin position="132"/>
        <end position="157"/>
    </location>
</feature>
<gene>
    <name evidence="3" type="ORF">IHE55_14295</name>
</gene>
<organism evidence="3 4">
    <name type="scientific">Streptomyces pactum</name>
    <dbReference type="NCBI Taxonomy" id="68249"/>
    <lineage>
        <taxon>Bacteria</taxon>
        <taxon>Bacillati</taxon>
        <taxon>Actinomycetota</taxon>
        <taxon>Actinomycetes</taxon>
        <taxon>Kitasatosporales</taxon>
        <taxon>Streptomycetaceae</taxon>
        <taxon>Streptomyces</taxon>
    </lineage>
</organism>
<reference evidence="3 4" key="1">
    <citation type="submission" date="2020-09" db="EMBL/GenBank/DDBJ databases">
        <title>Biosynthesis of the nuclear factor of activated T cells inhibitor NFAT-133 and its congeners in Streptomyces pactum.</title>
        <authorList>
            <person name="Zhou W."/>
            <person name="Posri P."/>
            <person name="Abugrain M.E."/>
            <person name="Weisberg A.J."/>
            <person name="Chang J.H."/>
            <person name="Mahmud T."/>
        </authorList>
    </citation>
    <scope>NUCLEOTIDE SEQUENCE [LARGE SCALE GENOMIC DNA]</scope>
    <source>
        <strain evidence="3 4">ATCC 27456</strain>
    </source>
</reference>
<dbReference type="RefSeq" id="WP_197989379.1">
    <property type="nucleotide sequence ID" value="NZ_JACYXC010000001.1"/>
</dbReference>
<dbReference type="PROSITE" id="PS51750">
    <property type="entry name" value="BRO_N"/>
    <property type="match status" value="1"/>
</dbReference>
<evidence type="ECO:0000313" key="4">
    <source>
        <dbReference type="Proteomes" id="UP000807371"/>
    </source>
</evidence>
<dbReference type="PANTHER" id="PTHR36180">
    <property type="entry name" value="DNA-BINDING PROTEIN-RELATED-RELATED"/>
    <property type="match status" value="1"/>
</dbReference>
<sequence length="310" mass="34281">MSAYGLPRPPAARRDALDVSDFVYAATGARVRRLTLPDGEHWFPAADVCRQLGYTTTRKALLDHVPEAHREILETVTGRHSLGVPAGRQWRRDLQMIDLQGLVLLVNGCTKPSCRPFKEWVSEVISTLQRTGSYALEPPEPPDPVPRRRSGSVPAPADEADDIAAALARMEARDARFRAEVRDALRRVEQACTAMARSMPGTGCRPDSGGGDDRPDPRALRLRTEDLFAQWKARLRITEDVWAVAVTLLPALAETGRVSPAPEDLAARTGLTVQRVHACLRFLQKHRCIRQSGLTPEGVPVYVAELPPRR</sequence>
<feature type="domain" description="Bro-N" evidence="2">
    <location>
        <begin position="16"/>
        <end position="132"/>
    </location>
</feature>
<dbReference type="PANTHER" id="PTHR36180:SF2">
    <property type="entry name" value="BRO FAMILY PROTEIN"/>
    <property type="match status" value="1"/>
</dbReference>
<dbReference type="InterPro" id="IPR003497">
    <property type="entry name" value="BRO_N_domain"/>
</dbReference>
<dbReference type="SMART" id="SM01040">
    <property type="entry name" value="Bro-N"/>
    <property type="match status" value="1"/>
</dbReference>
<name>A0ABS0NL05_9ACTN</name>
<evidence type="ECO:0000313" key="3">
    <source>
        <dbReference type="EMBL" id="MBH5335894.1"/>
    </source>
</evidence>
<dbReference type="EMBL" id="JACYXC010000001">
    <property type="protein sequence ID" value="MBH5335894.1"/>
    <property type="molecule type" value="Genomic_DNA"/>
</dbReference>
<feature type="region of interest" description="Disordered" evidence="1">
    <location>
        <begin position="197"/>
        <end position="218"/>
    </location>
</feature>
<evidence type="ECO:0000256" key="1">
    <source>
        <dbReference type="SAM" id="MobiDB-lite"/>
    </source>
</evidence>
<accession>A0ABS0NL05</accession>
<comment type="caution">
    <text evidence="3">The sequence shown here is derived from an EMBL/GenBank/DDBJ whole genome shotgun (WGS) entry which is preliminary data.</text>
</comment>
<dbReference type="Pfam" id="PF02498">
    <property type="entry name" value="Bro-N"/>
    <property type="match status" value="1"/>
</dbReference>
<keyword evidence="4" id="KW-1185">Reference proteome</keyword>
<proteinExistence type="predicted"/>
<dbReference type="Proteomes" id="UP000807371">
    <property type="component" value="Unassembled WGS sequence"/>
</dbReference>
<protein>
    <submittedName>
        <fullName evidence="3">Bro-N domain-containing protein</fullName>
    </submittedName>
</protein>
<evidence type="ECO:0000259" key="2">
    <source>
        <dbReference type="PROSITE" id="PS51750"/>
    </source>
</evidence>